<sequence>EQLNSIIEMIFVQRIPFNEGKQFCNDFIKQSNVVVSYSVENLNQNIKKMLQNMDYHPIKNEQKFISISEKKKEVLDVINNLIDIVPGLALFKECFTKSDQQSQIEMLKNMAAIEYSLFSCHGCTIIF</sequence>
<evidence type="ECO:0000313" key="1">
    <source>
        <dbReference type="EMBL" id="JAP91081.1"/>
    </source>
</evidence>
<gene>
    <name evidence="1" type="ORF">TPC1_17407</name>
</gene>
<feature type="non-terminal residue" evidence="1">
    <location>
        <position position="127"/>
    </location>
</feature>
<dbReference type="EMBL" id="GDID01005525">
    <property type="protein sequence ID" value="JAP91081.1"/>
    <property type="molecule type" value="Transcribed_RNA"/>
</dbReference>
<organism evidence="1">
    <name type="scientific">Trepomonas sp. PC1</name>
    <dbReference type="NCBI Taxonomy" id="1076344"/>
    <lineage>
        <taxon>Eukaryota</taxon>
        <taxon>Metamonada</taxon>
        <taxon>Diplomonadida</taxon>
        <taxon>Hexamitidae</taxon>
        <taxon>Hexamitinae</taxon>
        <taxon>Trepomonas</taxon>
    </lineage>
</organism>
<dbReference type="AlphaFoldDB" id="A0A146K672"/>
<protein>
    <submittedName>
        <fullName evidence="1">Dynein heavy chain</fullName>
    </submittedName>
</protein>
<feature type="non-terminal residue" evidence="1">
    <location>
        <position position="1"/>
    </location>
</feature>
<name>A0A146K672_9EUKA</name>
<accession>A0A146K672</accession>
<proteinExistence type="predicted"/>
<reference evidence="1" key="1">
    <citation type="submission" date="2015-07" db="EMBL/GenBank/DDBJ databases">
        <title>Adaptation to a free-living lifestyle via gene acquisitions in the diplomonad Trepomonas sp. PC1.</title>
        <authorList>
            <person name="Xu F."/>
            <person name="Jerlstrom-Hultqvist J."/>
            <person name="Kolisko M."/>
            <person name="Simpson A.G.B."/>
            <person name="Roger A.J."/>
            <person name="Svard S.G."/>
            <person name="Andersson J.O."/>
        </authorList>
    </citation>
    <scope>NUCLEOTIDE SEQUENCE</scope>
    <source>
        <strain evidence="1">PC1</strain>
    </source>
</reference>